<sequence length="54" mass="6487">PKWILHVNQVGVVYRTRGTKKRKIGMKFSLVSFLFFSQNYDGYGIRQSFMYVMY</sequence>
<dbReference type="EMBL" id="JAJJMB010006117">
    <property type="protein sequence ID" value="KAI3936102.1"/>
    <property type="molecule type" value="Genomic_DNA"/>
</dbReference>
<name>A0AAD4T419_9MAGN</name>
<keyword evidence="2" id="KW-1185">Reference proteome</keyword>
<reference evidence="1" key="1">
    <citation type="submission" date="2022-04" db="EMBL/GenBank/DDBJ databases">
        <title>A functionally conserved STORR gene fusion in Papaver species that diverged 16.8 million years ago.</title>
        <authorList>
            <person name="Catania T."/>
        </authorList>
    </citation>
    <scope>NUCLEOTIDE SEQUENCE</scope>
    <source>
        <strain evidence="1">S-188037</strain>
    </source>
</reference>
<gene>
    <name evidence="1" type="ORF">MKW98_015861</name>
</gene>
<proteinExistence type="predicted"/>
<evidence type="ECO:0000313" key="1">
    <source>
        <dbReference type="EMBL" id="KAI3936102.1"/>
    </source>
</evidence>
<dbReference type="Proteomes" id="UP001202328">
    <property type="component" value="Unassembled WGS sequence"/>
</dbReference>
<evidence type="ECO:0000313" key="2">
    <source>
        <dbReference type="Proteomes" id="UP001202328"/>
    </source>
</evidence>
<dbReference type="AlphaFoldDB" id="A0AAD4T419"/>
<accession>A0AAD4T419</accession>
<feature type="non-terminal residue" evidence="1">
    <location>
        <position position="1"/>
    </location>
</feature>
<protein>
    <submittedName>
        <fullName evidence="1">Uncharacterized protein</fullName>
    </submittedName>
</protein>
<organism evidence="1 2">
    <name type="scientific">Papaver atlanticum</name>
    <dbReference type="NCBI Taxonomy" id="357466"/>
    <lineage>
        <taxon>Eukaryota</taxon>
        <taxon>Viridiplantae</taxon>
        <taxon>Streptophyta</taxon>
        <taxon>Embryophyta</taxon>
        <taxon>Tracheophyta</taxon>
        <taxon>Spermatophyta</taxon>
        <taxon>Magnoliopsida</taxon>
        <taxon>Ranunculales</taxon>
        <taxon>Papaveraceae</taxon>
        <taxon>Papaveroideae</taxon>
        <taxon>Papaver</taxon>
    </lineage>
</organism>
<comment type="caution">
    <text evidence="1">The sequence shown here is derived from an EMBL/GenBank/DDBJ whole genome shotgun (WGS) entry which is preliminary data.</text>
</comment>